<gene>
    <name evidence="3" type="ORF">ACFQBQ_15315</name>
</gene>
<feature type="signal peptide" evidence="2">
    <location>
        <begin position="1"/>
        <end position="25"/>
    </location>
</feature>
<accession>A0ABW1ZBY9</accession>
<evidence type="ECO:0000256" key="1">
    <source>
        <dbReference type="SAM" id="MobiDB-lite"/>
    </source>
</evidence>
<name>A0ABW1ZBY9_9BACT</name>
<keyword evidence="2" id="KW-0732">Signal</keyword>
<comment type="caution">
    <text evidence="3">The sequence shown here is derived from an EMBL/GenBank/DDBJ whole genome shotgun (WGS) entry which is preliminary data.</text>
</comment>
<sequence>MLRRPQLFACTFFLSFAGVAPFTLAAQTVDPQAATQNAAPQNATPESDGAQPDIAKPVASAAAIAPVKMPVYVKNGKKEEYVGPAEIIALPPTPMLDEEGKQRVDPDGKLMFNAPVKQQRDKKGNPFFNEKGMPVFQTAADLGYDQHGKKMRAEKVKPPKLTPLSIARGTFTVDGVVGKAELNYEIADLQFLYLYVPGLGVTVVSNHAFPGAKEQKNAFDGNTLTVKADDHTLQLSGEKRLLGKVPTSAFVVVNRDFALPSRFPVVGYGAITRSPYNWPGSHANQQIAGVTAPPVPGTCSRRWR</sequence>
<feature type="compositionally biased region" description="Low complexity" evidence="1">
    <location>
        <begin position="33"/>
        <end position="45"/>
    </location>
</feature>
<evidence type="ECO:0000313" key="4">
    <source>
        <dbReference type="Proteomes" id="UP001596391"/>
    </source>
</evidence>
<keyword evidence="4" id="KW-1185">Reference proteome</keyword>
<dbReference type="EMBL" id="JBHSWI010000001">
    <property type="protein sequence ID" value="MFC6646922.1"/>
    <property type="molecule type" value="Genomic_DNA"/>
</dbReference>
<protein>
    <submittedName>
        <fullName evidence="3">Uncharacterized protein</fullName>
    </submittedName>
</protein>
<evidence type="ECO:0000256" key="2">
    <source>
        <dbReference type="SAM" id="SignalP"/>
    </source>
</evidence>
<dbReference type="RefSeq" id="WP_390235848.1">
    <property type="nucleotide sequence ID" value="NZ_JBHSWI010000001.1"/>
</dbReference>
<feature type="region of interest" description="Disordered" evidence="1">
    <location>
        <begin position="33"/>
        <end position="53"/>
    </location>
</feature>
<proteinExistence type="predicted"/>
<feature type="chain" id="PRO_5047382853" evidence="2">
    <location>
        <begin position="26"/>
        <end position="304"/>
    </location>
</feature>
<evidence type="ECO:0000313" key="3">
    <source>
        <dbReference type="EMBL" id="MFC6646922.1"/>
    </source>
</evidence>
<organism evidence="3 4">
    <name type="scientific">Granulicella cerasi</name>
    <dbReference type="NCBI Taxonomy" id="741063"/>
    <lineage>
        <taxon>Bacteria</taxon>
        <taxon>Pseudomonadati</taxon>
        <taxon>Acidobacteriota</taxon>
        <taxon>Terriglobia</taxon>
        <taxon>Terriglobales</taxon>
        <taxon>Acidobacteriaceae</taxon>
        <taxon>Granulicella</taxon>
    </lineage>
</organism>
<reference evidence="4" key="1">
    <citation type="journal article" date="2019" name="Int. J. Syst. Evol. Microbiol.">
        <title>The Global Catalogue of Microorganisms (GCM) 10K type strain sequencing project: providing services to taxonomists for standard genome sequencing and annotation.</title>
        <authorList>
            <consortium name="The Broad Institute Genomics Platform"/>
            <consortium name="The Broad Institute Genome Sequencing Center for Infectious Disease"/>
            <person name="Wu L."/>
            <person name="Ma J."/>
        </authorList>
    </citation>
    <scope>NUCLEOTIDE SEQUENCE [LARGE SCALE GENOMIC DNA]</scope>
    <source>
        <strain evidence="4">CGMCC 1.16026</strain>
    </source>
</reference>
<dbReference type="Proteomes" id="UP001596391">
    <property type="component" value="Unassembled WGS sequence"/>
</dbReference>